<feature type="compositionally biased region" description="Basic and acidic residues" evidence="2">
    <location>
        <begin position="52"/>
        <end position="65"/>
    </location>
</feature>
<sequence length="300" mass="36373">MLEERKRAERLAKAQTRRQTVEQNRLEKLKKFEKENRLRYKSLKLKLQNISKKKDQRQDDGDREGSGSGLGRGAYQSEQREKKVKERLNSIRRIEKNEEDEVEKKMNKYLKKMAKAEEVKHNFISSRLSSTIDHLERVNEKKKRHLSLTNDLSVKSKHMRSLTDKYERSQRIGEDKQIMRYNIHLKRTTKQERAHNNILARAREEKERIKSLKKKILEKEKSGLKVKETIDLENEQRKEMQKLRREDHYENYKVRESKFQNIYKKKLINKLLEKRHRIDKIKKQQNRIMSFVHKSKNPSL</sequence>
<feature type="region of interest" description="Disordered" evidence="2">
    <location>
        <begin position="43"/>
        <end position="88"/>
    </location>
</feature>
<protein>
    <submittedName>
        <fullName evidence="3">Uncharacterized protein</fullName>
    </submittedName>
</protein>
<proteinExistence type="predicted"/>
<evidence type="ECO:0000256" key="2">
    <source>
        <dbReference type="SAM" id="MobiDB-lite"/>
    </source>
</evidence>
<dbReference type="EMBL" id="CAMPGE010005152">
    <property type="protein sequence ID" value="CAI2364000.1"/>
    <property type="molecule type" value="Genomic_DNA"/>
</dbReference>
<accession>A0AAD1U7Y8</accession>
<evidence type="ECO:0000256" key="1">
    <source>
        <dbReference type="SAM" id="Coils"/>
    </source>
</evidence>
<dbReference type="Proteomes" id="UP001295684">
    <property type="component" value="Unassembled WGS sequence"/>
</dbReference>
<evidence type="ECO:0000313" key="3">
    <source>
        <dbReference type="EMBL" id="CAI2364000.1"/>
    </source>
</evidence>
<organism evidence="3 4">
    <name type="scientific">Euplotes crassus</name>
    <dbReference type="NCBI Taxonomy" id="5936"/>
    <lineage>
        <taxon>Eukaryota</taxon>
        <taxon>Sar</taxon>
        <taxon>Alveolata</taxon>
        <taxon>Ciliophora</taxon>
        <taxon>Intramacronucleata</taxon>
        <taxon>Spirotrichea</taxon>
        <taxon>Hypotrichia</taxon>
        <taxon>Euplotida</taxon>
        <taxon>Euplotidae</taxon>
        <taxon>Moneuplotes</taxon>
    </lineage>
</organism>
<feature type="compositionally biased region" description="Basic and acidic residues" evidence="2">
    <location>
        <begin position="1"/>
        <end position="12"/>
    </location>
</feature>
<name>A0AAD1U7Y8_EUPCR</name>
<gene>
    <name evidence="3" type="ORF">ECRASSUSDP1_LOCUS5340</name>
</gene>
<keyword evidence="4" id="KW-1185">Reference proteome</keyword>
<comment type="caution">
    <text evidence="3">The sequence shown here is derived from an EMBL/GenBank/DDBJ whole genome shotgun (WGS) entry which is preliminary data.</text>
</comment>
<feature type="coiled-coil region" evidence="1">
    <location>
        <begin position="185"/>
        <end position="284"/>
    </location>
</feature>
<reference evidence="3" key="1">
    <citation type="submission" date="2023-07" db="EMBL/GenBank/DDBJ databases">
        <authorList>
            <consortium name="AG Swart"/>
            <person name="Singh M."/>
            <person name="Singh A."/>
            <person name="Seah K."/>
            <person name="Emmerich C."/>
        </authorList>
    </citation>
    <scope>NUCLEOTIDE SEQUENCE</scope>
    <source>
        <strain evidence="3">DP1</strain>
    </source>
</reference>
<feature type="compositionally biased region" description="Basic and acidic residues" evidence="2">
    <location>
        <begin position="78"/>
        <end position="88"/>
    </location>
</feature>
<dbReference type="AlphaFoldDB" id="A0AAD1U7Y8"/>
<evidence type="ECO:0000313" key="4">
    <source>
        <dbReference type="Proteomes" id="UP001295684"/>
    </source>
</evidence>
<feature type="region of interest" description="Disordered" evidence="2">
    <location>
        <begin position="1"/>
        <end position="22"/>
    </location>
</feature>
<keyword evidence="1" id="KW-0175">Coiled coil</keyword>
<feature type="coiled-coil region" evidence="1">
    <location>
        <begin position="92"/>
        <end position="119"/>
    </location>
</feature>